<keyword evidence="2" id="KW-1185">Reference proteome</keyword>
<dbReference type="EMBL" id="JARKIB010000174">
    <property type="protein sequence ID" value="KAJ7728213.1"/>
    <property type="molecule type" value="Genomic_DNA"/>
</dbReference>
<protein>
    <submittedName>
        <fullName evidence="1">Uncharacterized protein</fullName>
    </submittedName>
</protein>
<dbReference type="AlphaFoldDB" id="A0AAD7MQG7"/>
<name>A0AAD7MQG7_9AGAR</name>
<sequence length="185" mass="21343">DLWMLARTKPNVILTGPEQRKSADFEKALRDDEFYNRICGTGFDEVHLLNSWGASFRKDFGQMGFVKARLPEKHNPWILGSATVRTGRPFDSICQLLGLRDGNYHLIRRSCARPDVQILFRDLISPISGDSFPELDFILTENRPTVIFPKSISLAFRIYAYLLRTEAAKHPDKRVPCPNRIRMYN</sequence>
<feature type="non-terminal residue" evidence="1">
    <location>
        <position position="1"/>
    </location>
</feature>
<evidence type="ECO:0000313" key="1">
    <source>
        <dbReference type="EMBL" id="KAJ7728213.1"/>
    </source>
</evidence>
<gene>
    <name evidence="1" type="ORF">B0H16DRAFT_1331065</name>
</gene>
<proteinExistence type="predicted"/>
<organism evidence="1 2">
    <name type="scientific">Mycena metata</name>
    <dbReference type="NCBI Taxonomy" id="1033252"/>
    <lineage>
        <taxon>Eukaryota</taxon>
        <taxon>Fungi</taxon>
        <taxon>Dikarya</taxon>
        <taxon>Basidiomycota</taxon>
        <taxon>Agaricomycotina</taxon>
        <taxon>Agaricomycetes</taxon>
        <taxon>Agaricomycetidae</taxon>
        <taxon>Agaricales</taxon>
        <taxon>Marasmiineae</taxon>
        <taxon>Mycenaceae</taxon>
        <taxon>Mycena</taxon>
    </lineage>
</organism>
<dbReference type="Gene3D" id="3.40.50.300">
    <property type="entry name" value="P-loop containing nucleotide triphosphate hydrolases"/>
    <property type="match status" value="1"/>
</dbReference>
<comment type="caution">
    <text evidence="1">The sequence shown here is derived from an EMBL/GenBank/DDBJ whole genome shotgun (WGS) entry which is preliminary data.</text>
</comment>
<accession>A0AAD7MQG7</accession>
<dbReference type="Proteomes" id="UP001215598">
    <property type="component" value="Unassembled WGS sequence"/>
</dbReference>
<evidence type="ECO:0000313" key="2">
    <source>
        <dbReference type="Proteomes" id="UP001215598"/>
    </source>
</evidence>
<dbReference type="InterPro" id="IPR027417">
    <property type="entry name" value="P-loop_NTPase"/>
</dbReference>
<reference evidence="1" key="1">
    <citation type="submission" date="2023-03" db="EMBL/GenBank/DDBJ databases">
        <title>Massive genome expansion in bonnet fungi (Mycena s.s.) driven by repeated elements and novel gene families across ecological guilds.</title>
        <authorList>
            <consortium name="Lawrence Berkeley National Laboratory"/>
            <person name="Harder C.B."/>
            <person name="Miyauchi S."/>
            <person name="Viragh M."/>
            <person name="Kuo A."/>
            <person name="Thoen E."/>
            <person name="Andreopoulos B."/>
            <person name="Lu D."/>
            <person name="Skrede I."/>
            <person name="Drula E."/>
            <person name="Henrissat B."/>
            <person name="Morin E."/>
            <person name="Kohler A."/>
            <person name="Barry K."/>
            <person name="LaButti K."/>
            <person name="Morin E."/>
            <person name="Salamov A."/>
            <person name="Lipzen A."/>
            <person name="Mereny Z."/>
            <person name="Hegedus B."/>
            <person name="Baldrian P."/>
            <person name="Stursova M."/>
            <person name="Weitz H."/>
            <person name="Taylor A."/>
            <person name="Grigoriev I.V."/>
            <person name="Nagy L.G."/>
            <person name="Martin F."/>
            <person name="Kauserud H."/>
        </authorList>
    </citation>
    <scope>NUCLEOTIDE SEQUENCE</scope>
    <source>
        <strain evidence="1">CBHHK182m</strain>
    </source>
</reference>